<feature type="region of interest" description="Disordered" evidence="10">
    <location>
        <begin position="278"/>
        <end position="301"/>
    </location>
</feature>
<keyword evidence="3 9" id="KW-0813">Transport</keyword>
<keyword evidence="8 9" id="KW-0472">Membrane</keyword>
<keyword evidence="12" id="KW-1185">Reference proteome</keyword>
<dbReference type="STRING" id="3088.A0A383W8Z3"/>
<dbReference type="Pfam" id="PF03219">
    <property type="entry name" value="TLC"/>
    <property type="match status" value="3"/>
</dbReference>
<comment type="subcellular location">
    <subcellularLocation>
        <location evidence="1">Membrane</location>
        <topology evidence="1">Multi-pass membrane protein</topology>
    </subcellularLocation>
    <subcellularLocation>
        <location evidence="9">Plastid</location>
        <location evidence="9">Chloroplast membrane</location>
        <topology evidence="9">Multi-pass membrane protein</topology>
    </subcellularLocation>
</comment>
<dbReference type="GO" id="GO:0005524">
    <property type="term" value="F:ATP binding"/>
    <property type="evidence" value="ECO:0007669"/>
    <property type="project" value="UniProtKB-KW"/>
</dbReference>
<dbReference type="GO" id="GO:0031969">
    <property type="term" value="C:chloroplast membrane"/>
    <property type="evidence" value="ECO:0007669"/>
    <property type="project" value="UniProtKB-SubCell"/>
</dbReference>
<feature type="compositionally biased region" description="Gly residues" evidence="10">
    <location>
        <begin position="1"/>
        <end position="10"/>
    </location>
</feature>
<dbReference type="AlphaFoldDB" id="A0A383W8Z3"/>
<feature type="compositionally biased region" description="Low complexity" evidence="10">
    <location>
        <begin position="18"/>
        <end position="27"/>
    </location>
</feature>
<protein>
    <recommendedName>
        <fullName evidence="9">ADP,ATP carrier protein</fullName>
    </recommendedName>
</protein>
<evidence type="ECO:0000256" key="5">
    <source>
        <dbReference type="ARBA" id="ARBA00022741"/>
    </source>
</evidence>
<evidence type="ECO:0000256" key="7">
    <source>
        <dbReference type="ARBA" id="ARBA00022989"/>
    </source>
</evidence>
<feature type="transmembrane region" description="Helical" evidence="9">
    <location>
        <begin position="503"/>
        <end position="527"/>
    </location>
</feature>
<evidence type="ECO:0000313" key="12">
    <source>
        <dbReference type="Proteomes" id="UP000256970"/>
    </source>
</evidence>
<feature type="transmembrane region" description="Helical" evidence="9">
    <location>
        <begin position="206"/>
        <end position="227"/>
    </location>
</feature>
<evidence type="ECO:0000256" key="3">
    <source>
        <dbReference type="ARBA" id="ARBA00022448"/>
    </source>
</evidence>
<evidence type="ECO:0000256" key="4">
    <source>
        <dbReference type="ARBA" id="ARBA00022692"/>
    </source>
</evidence>
<organism evidence="11 12">
    <name type="scientific">Tetradesmus obliquus</name>
    <name type="common">Green alga</name>
    <name type="synonym">Acutodesmus obliquus</name>
    <dbReference type="NCBI Taxonomy" id="3088"/>
    <lineage>
        <taxon>Eukaryota</taxon>
        <taxon>Viridiplantae</taxon>
        <taxon>Chlorophyta</taxon>
        <taxon>core chlorophytes</taxon>
        <taxon>Chlorophyceae</taxon>
        <taxon>CS clade</taxon>
        <taxon>Sphaeropleales</taxon>
        <taxon>Scenedesmaceae</taxon>
        <taxon>Tetradesmus</taxon>
    </lineage>
</organism>
<feature type="transmembrane region" description="Helical" evidence="9">
    <location>
        <begin position="576"/>
        <end position="597"/>
    </location>
</feature>
<keyword evidence="7 9" id="KW-1133">Transmembrane helix</keyword>
<feature type="transmembrane region" description="Helical" evidence="9">
    <location>
        <begin position="408"/>
        <end position="436"/>
    </location>
</feature>
<evidence type="ECO:0000256" key="8">
    <source>
        <dbReference type="ARBA" id="ARBA00023136"/>
    </source>
</evidence>
<evidence type="ECO:0000313" key="11">
    <source>
        <dbReference type="EMBL" id="SZX73713.1"/>
    </source>
</evidence>
<keyword evidence="9" id="KW-0150">Chloroplast</keyword>
<reference evidence="11 12" key="1">
    <citation type="submission" date="2016-10" db="EMBL/GenBank/DDBJ databases">
        <authorList>
            <person name="Cai Z."/>
        </authorList>
    </citation>
    <scope>NUCLEOTIDE SEQUENCE [LARGE SCALE GENOMIC DNA]</scope>
</reference>
<feature type="transmembrane region" description="Helical" evidence="9">
    <location>
        <begin position="83"/>
        <end position="103"/>
    </location>
</feature>
<feature type="transmembrane region" description="Helical" evidence="9">
    <location>
        <begin position="239"/>
        <end position="262"/>
    </location>
</feature>
<accession>A0A383W8Z3</accession>
<dbReference type="PANTHER" id="PTHR31187:SF1">
    <property type="entry name" value="ADP,ATP CARRIER PROTEIN 1"/>
    <property type="match status" value="1"/>
</dbReference>
<keyword evidence="6 9" id="KW-0067">ATP-binding</keyword>
<evidence type="ECO:0000256" key="1">
    <source>
        <dbReference type="ARBA" id="ARBA00004141"/>
    </source>
</evidence>
<keyword evidence="9" id="KW-0934">Plastid</keyword>
<evidence type="ECO:0000256" key="9">
    <source>
        <dbReference type="RuleBase" id="RU363121"/>
    </source>
</evidence>
<sequence length="788" mass="82403">MGNIRPGGGSSTPQHLEQGQQQQQQQQRAPSVSGPLNPLHLLFGKSWRKAVLLLVLFFASTFIFTMLQSLKDGIVVMAMGAEALPFLTTLGSLPASLAFFGFYRTVLVPLVPPQHLFYATAAPFLAFYALFAVLLYPLAPRLHHPAWLAGLPQLLPQGLRGLAAVLQQPLYSLFYVVADLYGPVMISLAFWTVADEVCSMEEAALLYPRLGLLANLGLAGSGGFIAAVHRAVGPGGMGAVLQVLVLAMLATAGLMFGCKALLNKHYLALGPQLHHQQQQHHQTQQQLQKHHSLQQQGSQHQQHSASLSRAASVLTAATAQQQQQQPGSRASWGQVVGVLCSNPTAAALASSVVGFSVAYRMWEYSFEAQLQLAAADSAAYCCRLAEIQSAVGLATMGLMLGSRLIFKYLGWAGAALISPLSLLLPGAAFFSCSLLAQVAAADTAAATASSSSSSSAGLLSWLAAAATLAAAHLVDQLRSSGLALPAFPGLLGSPGLLQLDSEALVVMGLGAGFATALAACACHNSLFTPCKQMVYKTLPQQQQAESKAAVDLVGGQFAKSAAGWLLQALLLAYGNIAAALPACFLIFVAALAAWLAATLHLAQQMRAFSAAQPPAAEGLAVKLPGALAAGQAALAVQQQQQPQVEGWWLPLPRELAAAAAAAVRWPAAPGPAPAALNSMRTGGDASGSVTSDMMYDIQGGQVVEGGVALPTSPHLLHDAAYWDRVLAAVAADAVLLEAAVTRRELDYADAAQQQQQQQQPGGLQQEPAAVPLHYVAGQKQALHTVFDT</sequence>
<keyword evidence="5 9" id="KW-0547">Nucleotide-binding</keyword>
<dbReference type="EMBL" id="FNXT01001197">
    <property type="protein sequence ID" value="SZX73713.1"/>
    <property type="molecule type" value="Genomic_DNA"/>
</dbReference>
<dbReference type="PANTHER" id="PTHR31187">
    <property type="match status" value="1"/>
</dbReference>
<feature type="transmembrane region" description="Helical" evidence="9">
    <location>
        <begin position="173"/>
        <end position="194"/>
    </location>
</feature>
<dbReference type="Proteomes" id="UP000256970">
    <property type="component" value="Unassembled WGS sequence"/>
</dbReference>
<dbReference type="InterPro" id="IPR004667">
    <property type="entry name" value="ADP_ATP_car_bac_type"/>
</dbReference>
<name>A0A383W8Z3_TETOB</name>
<feature type="region of interest" description="Disordered" evidence="10">
    <location>
        <begin position="1"/>
        <end position="32"/>
    </location>
</feature>
<evidence type="ECO:0000256" key="2">
    <source>
        <dbReference type="ARBA" id="ARBA00007127"/>
    </source>
</evidence>
<feature type="transmembrane region" description="Helical" evidence="9">
    <location>
        <begin position="50"/>
        <end position="71"/>
    </location>
</feature>
<dbReference type="GO" id="GO:0005471">
    <property type="term" value="F:ATP:ADP antiporter activity"/>
    <property type="evidence" value="ECO:0007669"/>
    <property type="project" value="InterPro"/>
</dbReference>
<gene>
    <name evidence="11" type="ORF">BQ4739_LOCUS13966</name>
</gene>
<comment type="similarity">
    <text evidence="2 9">Belongs to the ADP/ATP translocase tlc family.</text>
</comment>
<evidence type="ECO:0000256" key="6">
    <source>
        <dbReference type="ARBA" id="ARBA00022840"/>
    </source>
</evidence>
<evidence type="ECO:0000256" key="10">
    <source>
        <dbReference type="SAM" id="MobiDB-lite"/>
    </source>
</evidence>
<keyword evidence="4 9" id="KW-0812">Transmembrane</keyword>
<proteinExistence type="inferred from homology"/>
<feature type="transmembrane region" description="Helical" evidence="9">
    <location>
        <begin position="115"/>
        <end position="139"/>
    </location>
</feature>